<dbReference type="STRING" id="1330018.A0A167GE08"/>
<dbReference type="InterPro" id="IPR020471">
    <property type="entry name" value="AKR"/>
</dbReference>
<dbReference type="Gene3D" id="3.20.20.100">
    <property type="entry name" value="NADP-dependent oxidoreductase domain"/>
    <property type="match status" value="1"/>
</dbReference>
<dbReference type="InterPro" id="IPR018170">
    <property type="entry name" value="Aldo/ket_reductase_CS"/>
</dbReference>
<sequence length="355" mass="39910">MPAPSKFTLNTGATIPAGPGRRRPARSARPVVHALKAGYRHLDCALIYQNEEEVGDAIKQSGVPREEIFITSKAWNVFHHNVQESLEKTLKDLQVDYLDLFLVHWPVRLVANGSQPLLPVNPNGTRSVDYSWNQEDTWRQMEEIYKSGKVKAIGVSNWSIPYLERLEKSWKVVPAINQVELHPYLPQHKLKEWCESRGILLEAYCPLGSTGPCCLHMQHHVPRSDLFTLTYLTYPGAPLLEDTEIQAIAAKYAVPPATILISYQVNRGVIVLPKSVTASRIEQNLKVIDIKEEDMKTLEAIAENGKQKRVNMPKWGSDLGFDDWPLPSCRNETGGGTPQRSVTLRILGIYASSNK</sequence>
<feature type="binding site" evidence="3">
    <location>
        <position position="104"/>
    </location>
    <ligand>
        <name>substrate</name>
    </ligand>
</feature>
<name>A0A167GE08_CALVF</name>
<accession>A0A167GE08</accession>
<dbReference type="PROSITE" id="PS00063">
    <property type="entry name" value="ALDOKETO_REDUCTASE_3"/>
    <property type="match status" value="1"/>
</dbReference>
<dbReference type="Pfam" id="PF00248">
    <property type="entry name" value="Aldo_ket_red"/>
    <property type="match status" value="1"/>
</dbReference>
<dbReference type="GO" id="GO:0016616">
    <property type="term" value="F:oxidoreductase activity, acting on the CH-OH group of donors, NAD or NADP as acceptor"/>
    <property type="evidence" value="ECO:0007669"/>
    <property type="project" value="UniProtKB-ARBA"/>
</dbReference>
<dbReference type="PANTHER" id="PTHR11732">
    <property type="entry name" value="ALDO/KETO REDUCTASE"/>
    <property type="match status" value="1"/>
</dbReference>
<evidence type="ECO:0000256" key="3">
    <source>
        <dbReference type="PIRSR" id="PIRSR000097-2"/>
    </source>
</evidence>
<dbReference type="EMBL" id="KV417341">
    <property type="protein sequence ID" value="KZO90458.1"/>
    <property type="molecule type" value="Genomic_DNA"/>
</dbReference>
<dbReference type="AlphaFoldDB" id="A0A167GE08"/>
<dbReference type="InterPro" id="IPR036812">
    <property type="entry name" value="NAD(P)_OxRdtase_dom_sf"/>
</dbReference>
<evidence type="ECO:0000256" key="2">
    <source>
        <dbReference type="PIRSR" id="PIRSR000097-1"/>
    </source>
</evidence>
<dbReference type="FunFam" id="3.20.20.100:FF:000002">
    <property type="entry name" value="2,5-diketo-D-gluconic acid reductase A"/>
    <property type="match status" value="1"/>
</dbReference>
<dbReference type="SUPFAM" id="SSF51430">
    <property type="entry name" value="NAD(P)-linked oxidoreductase"/>
    <property type="match status" value="1"/>
</dbReference>
<feature type="domain" description="NADP-dependent oxidoreductase" evidence="6">
    <location>
        <begin position="22"/>
        <end position="302"/>
    </location>
</feature>
<dbReference type="PRINTS" id="PR00069">
    <property type="entry name" value="ALDKETRDTASE"/>
</dbReference>
<keyword evidence="8" id="KW-1185">Reference proteome</keyword>
<gene>
    <name evidence="7" type="ORF">CALVIDRAFT_551597</name>
</gene>
<protein>
    <submittedName>
        <fullName evidence="7">Aldo/keto reductase</fullName>
    </submittedName>
</protein>
<evidence type="ECO:0000259" key="6">
    <source>
        <dbReference type="Pfam" id="PF00248"/>
    </source>
</evidence>
<feature type="active site" description="Proton donor" evidence="2">
    <location>
        <position position="48"/>
    </location>
</feature>
<dbReference type="InterPro" id="IPR023210">
    <property type="entry name" value="NADP_OxRdtase_dom"/>
</dbReference>
<evidence type="ECO:0000313" key="7">
    <source>
        <dbReference type="EMBL" id="KZO90458.1"/>
    </source>
</evidence>
<evidence type="ECO:0000256" key="4">
    <source>
        <dbReference type="PIRSR" id="PIRSR000097-3"/>
    </source>
</evidence>
<dbReference type="OrthoDB" id="416253at2759"/>
<proteinExistence type="predicted"/>
<organism evidence="7 8">
    <name type="scientific">Calocera viscosa (strain TUFC12733)</name>
    <dbReference type="NCBI Taxonomy" id="1330018"/>
    <lineage>
        <taxon>Eukaryota</taxon>
        <taxon>Fungi</taxon>
        <taxon>Dikarya</taxon>
        <taxon>Basidiomycota</taxon>
        <taxon>Agaricomycotina</taxon>
        <taxon>Dacrymycetes</taxon>
        <taxon>Dacrymycetales</taxon>
        <taxon>Dacrymycetaceae</taxon>
        <taxon>Calocera</taxon>
    </lineage>
</organism>
<evidence type="ECO:0000313" key="8">
    <source>
        <dbReference type="Proteomes" id="UP000076738"/>
    </source>
</evidence>
<evidence type="ECO:0000256" key="1">
    <source>
        <dbReference type="ARBA" id="ARBA00023002"/>
    </source>
</evidence>
<dbReference type="PIRSF" id="PIRSF000097">
    <property type="entry name" value="AKR"/>
    <property type="match status" value="1"/>
</dbReference>
<feature type="region of interest" description="Disordered" evidence="5">
    <location>
        <begin position="1"/>
        <end position="27"/>
    </location>
</feature>
<dbReference type="Proteomes" id="UP000076738">
    <property type="component" value="Unassembled WGS sequence"/>
</dbReference>
<dbReference type="PROSITE" id="PS00798">
    <property type="entry name" value="ALDOKETO_REDUCTASE_1"/>
    <property type="match status" value="1"/>
</dbReference>
<keyword evidence="1" id="KW-0560">Oxidoreductase</keyword>
<feature type="site" description="Lowers pKa of active site Tyr" evidence="4">
    <location>
        <position position="73"/>
    </location>
</feature>
<evidence type="ECO:0000256" key="5">
    <source>
        <dbReference type="SAM" id="MobiDB-lite"/>
    </source>
</evidence>
<reference evidence="7 8" key="1">
    <citation type="journal article" date="2016" name="Mol. Biol. Evol.">
        <title>Comparative Genomics of Early-Diverging Mushroom-Forming Fungi Provides Insights into the Origins of Lignocellulose Decay Capabilities.</title>
        <authorList>
            <person name="Nagy L.G."/>
            <person name="Riley R."/>
            <person name="Tritt A."/>
            <person name="Adam C."/>
            <person name="Daum C."/>
            <person name="Floudas D."/>
            <person name="Sun H."/>
            <person name="Yadav J.S."/>
            <person name="Pangilinan J."/>
            <person name="Larsson K.H."/>
            <person name="Matsuura K."/>
            <person name="Barry K."/>
            <person name="Labutti K."/>
            <person name="Kuo R."/>
            <person name="Ohm R.A."/>
            <person name="Bhattacharya S.S."/>
            <person name="Shirouzu T."/>
            <person name="Yoshinaga Y."/>
            <person name="Martin F.M."/>
            <person name="Grigoriev I.V."/>
            <person name="Hibbett D.S."/>
        </authorList>
    </citation>
    <scope>NUCLEOTIDE SEQUENCE [LARGE SCALE GENOMIC DNA]</scope>
    <source>
        <strain evidence="7 8">TUFC12733</strain>
    </source>
</reference>